<evidence type="ECO:0000313" key="1">
    <source>
        <dbReference type="EMBL" id="MFD1366155.1"/>
    </source>
</evidence>
<dbReference type="RefSeq" id="WP_317786563.1">
    <property type="nucleotide sequence ID" value="NZ_AP028461.1"/>
</dbReference>
<protein>
    <submittedName>
        <fullName evidence="1">Uncharacterized protein</fullName>
    </submittedName>
</protein>
<dbReference type="EMBL" id="JBHTMK010000016">
    <property type="protein sequence ID" value="MFD1366155.1"/>
    <property type="molecule type" value="Genomic_DNA"/>
</dbReference>
<gene>
    <name evidence="1" type="ORF">ACFQ5G_12445</name>
</gene>
<evidence type="ECO:0000313" key="2">
    <source>
        <dbReference type="Proteomes" id="UP001597183"/>
    </source>
</evidence>
<keyword evidence="2" id="KW-1185">Reference proteome</keyword>
<name>A0ABW4A775_9ACTN</name>
<organism evidence="1 2">
    <name type="scientific">Actinoplanes sichuanensis</name>
    <dbReference type="NCBI Taxonomy" id="512349"/>
    <lineage>
        <taxon>Bacteria</taxon>
        <taxon>Bacillati</taxon>
        <taxon>Actinomycetota</taxon>
        <taxon>Actinomycetes</taxon>
        <taxon>Micromonosporales</taxon>
        <taxon>Micromonosporaceae</taxon>
        <taxon>Actinoplanes</taxon>
    </lineage>
</organism>
<comment type="caution">
    <text evidence="1">The sequence shown here is derived from an EMBL/GenBank/DDBJ whole genome shotgun (WGS) entry which is preliminary data.</text>
</comment>
<dbReference type="Proteomes" id="UP001597183">
    <property type="component" value="Unassembled WGS sequence"/>
</dbReference>
<accession>A0ABW4A775</accession>
<sequence length="115" mass="12910">MTVYATPGPAIEFTPEGRIVTVHTSTNTPGRPLRLVGEGTRNLAPYREGLPPRLRRPDADPDLATTVEFRTTAPRDAVQERFDRFRPEAKRVGRHRLSLAGRIRRLLGRGRKDGV</sequence>
<proteinExistence type="predicted"/>
<reference evidence="2" key="1">
    <citation type="journal article" date="2019" name="Int. J. Syst. Evol. Microbiol.">
        <title>The Global Catalogue of Microorganisms (GCM) 10K type strain sequencing project: providing services to taxonomists for standard genome sequencing and annotation.</title>
        <authorList>
            <consortium name="The Broad Institute Genomics Platform"/>
            <consortium name="The Broad Institute Genome Sequencing Center for Infectious Disease"/>
            <person name="Wu L."/>
            <person name="Ma J."/>
        </authorList>
    </citation>
    <scope>NUCLEOTIDE SEQUENCE [LARGE SCALE GENOMIC DNA]</scope>
    <source>
        <strain evidence="2">CCM 7526</strain>
    </source>
</reference>